<dbReference type="InterPro" id="IPR000182">
    <property type="entry name" value="GNAT_dom"/>
</dbReference>
<evidence type="ECO:0000256" key="1">
    <source>
        <dbReference type="ARBA" id="ARBA00022679"/>
    </source>
</evidence>
<keyword evidence="1 4" id="KW-0808">Transferase</keyword>
<evidence type="ECO:0000313" key="4">
    <source>
        <dbReference type="EMBL" id="BBL78570.1"/>
    </source>
</evidence>
<dbReference type="EMBL" id="AP019791">
    <property type="protein sequence ID" value="BBL78570.1"/>
    <property type="molecule type" value="Genomic_DNA"/>
</dbReference>
<organism evidence="4 5">
    <name type="scientific">Rubrobacter xylanophilus</name>
    <dbReference type="NCBI Taxonomy" id="49319"/>
    <lineage>
        <taxon>Bacteria</taxon>
        <taxon>Bacillati</taxon>
        <taxon>Actinomycetota</taxon>
        <taxon>Rubrobacteria</taxon>
        <taxon>Rubrobacterales</taxon>
        <taxon>Rubrobacteraceae</taxon>
        <taxon>Rubrobacter</taxon>
    </lineage>
</organism>
<dbReference type="GO" id="GO:0016747">
    <property type="term" value="F:acyltransferase activity, transferring groups other than amino-acyl groups"/>
    <property type="evidence" value="ECO:0007669"/>
    <property type="project" value="InterPro"/>
</dbReference>
<dbReference type="PROSITE" id="PS51186">
    <property type="entry name" value="GNAT"/>
    <property type="match status" value="1"/>
</dbReference>
<dbReference type="InterPro" id="IPR016181">
    <property type="entry name" value="Acyl_CoA_acyltransferase"/>
</dbReference>
<keyword evidence="2" id="KW-0012">Acyltransferase</keyword>
<dbReference type="CDD" id="cd04301">
    <property type="entry name" value="NAT_SF"/>
    <property type="match status" value="1"/>
</dbReference>
<feature type="domain" description="N-acetyltransferase" evidence="3">
    <location>
        <begin position="6"/>
        <end position="208"/>
    </location>
</feature>
<dbReference type="PANTHER" id="PTHR43877">
    <property type="entry name" value="AMINOALKYLPHOSPHONATE N-ACETYLTRANSFERASE-RELATED-RELATED"/>
    <property type="match status" value="1"/>
</dbReference>
<accession>A0A510HF51</accession>
<dbReference type="Pfam" id="PF00583">
    <property type="entry name" value="Acetyltransf_1"/>
    <property type="match status" value="1"/>
</dbReference>
<protein>
    <submittedName>
        <fullName evidence="4">N-acetyltransferase</fullName>
    </submittedName>
</protein>
<gene>
    <name evidence="4" type="ORF">RxyAA322_04240</name>
</gene>
<dbReference type="SUPFAM" id="SSF55729">
    <property type="entry name" value="Acyl-CoA N-acyltransferases (Nat)"/>
    <property type="match status" value="1"/>
</dbReference>
<evidence type="ECO:0000259" key="3">
    <source>
        <dbReference type="PROSITE" id="PS51186"/>
    </source>
</evidence>
<dbReference type="InterPro" id="IPR050832">
    <property type="entry name" value="Bact_Acetyltransf"/>
</dbReference>
<dbReference type="OrthoDB" id="273614at2"/>
<dbReference type="RefSeq" id="WP_143526696.1">
    <property type="nucleotide sequence ID" value="NZ_AP019791.1"/>
</dbReference>
<evidence type="ECO:0000313" key="5">
    <source>
        <dbReference type="Proteomes" id="UP000318065"/>
    </source>
</evidence>
<sequence length="210" mass="23966">MEMEHFTLRYATAEDGPAMAALVIEGFIDKFRPIFRGGMDRSIRIMERWIELEHELGGVRSLVIEDPTCGGLAASVGVRLTEPREDLLSRRLWKVFRQNLGFLRTLWATTLLSYPRYTTSPDEAYVERLVVAPGFRRRGLARNLLSASERMALEADKRAVGLHVSGNNIPALTLYDSAGYREVSRQRSLLTARFLGIHTWVYMRKEPLHS</sequence>
<dbReference type="AlphaFoldDB" id="A0A510HF51"/>
<keyword evidence="5" id="KW-1185">Reference proteome</keyword>
<reference evidence="4" key="1">
    <citation type="journal article" date="2019" name="Microbiol. Resour. Announc.">
        <title>Complete Genome Sequence of Rubrobacter xylanophilus Strain AA3-22, Isolated from Arima Onsen in Japan.</title>
        <authorList>
            <person name="Tomariguchi N."/>
            <person name="Miyazaki K."/>
        </authorList>
    </citation>
    <scope>NUCLEOTIDE SEQUENCE [LARGE SCALE GENOMIC DNA]</scope>
    <source>
        <strain evidence="4">AA3-22</strain>
    </source>
</reference>
<dbReference type="Proteomes" id="UP000318065">
    <property type="component" value="Chromosome"/>
</dbReference>
<dbReference type="Gene3D" id="3.40.630.30">
    <property type="match status" value="1"/>
</dbReference>
<evidence type="ECO:0000256" key="2">
    <source>
        <dbReference type="ARBA" id="ARBA00023315"/>
    </source>
</evidence>
<name>A0A510HF51_9ACTN</name>
<proteinExistence type="predicted"/>